<dbReference type="Proteomes" id="UP000612282">
    <property type="component" value="Unassembled WGS sequence"/>
</dbReference>
<evidence type="ECO:0000313" key="2">
    <source>
        <dbReference type="Proteomes" id="UP000612282"/>
    </source>
</evidence>
<accession>A0ABQ3XU00</accession>
<name>A0ABQ3XU00_9ACTN</name>
<protein>
    <submittedName>
        <fullName evidence="1">Uncharacterized protein</fullName>
    </submittedName>
</protein>
<gene>
    <name evidence="1" type="ORF">Aco03nite_103920</name>
</gene>
<reference evidence="1 2" key="1">
    <citation type="submission" date="2021-01" db="EMBL/GenBank/DDBJ databases">
        <title>Whole genome shotgun sequence of Actinoplanes couchii NBRC 106145.</title>
        <authorList>
            <person name="Komaki H."/>
            <person name="Tamura T."/>
        </authorList>
    </citation>
    <scope>NUCLEOTIDE SEQUENCE [LARGE SCALE GENOMIC DNA]</scope>
    <source>
        <strain evidence="1 2">NBRC 106145</strain>
    </source>
</reference>
<keyword evidence="2" id="KW-1185">Reference proteome</keyword>
<sequence length="71" mass="7514">MPTDKQAEHETARQATDRLALALEDAGFDVGADFPGLHDVVDQAGTVVVRLGDVMPSVADRLTELLSGARP</sequence>
<comment type="caution">
    <text evidence="1">The sequence shown here is derived from an EMBL/GenBank/DDBJ whole genome shotgun (WGS) entry which is preliminary data.</text>
</comment>
<dbReference type="EMBL" id="BOMG01000152">
    <property type="protein sequence ID" value="GID61988.1"/>
    <property type="molecule type" value="Genomic_DNA"/>
</dbReference>
<organism evidence="1 2">
    <name type="scientific">Actinoplanes couchii</name>
    <dbReference type="NCBI Taxonomy" id="403638"/>
    <lineage>
        <taxon>Bacteria</taxon>
        <taxon>Bacillati</taxon>
        <taxon>Actinomycetota</taxon>
        <taxon>Actinomycetes</taxon>
        <taxon>Micromonosporales</taxon>
        <taxon>Micromonosporaceae</taxon>
        <taxon>Actinoplanes</taxon>
    </lineage>
</organism>
<evidence type="ECO:0000313" key="1">
    <source>
        <dbReference type="EMBL" id="GID61988.1"/>
    </source>
</evidence>
<proteinExistence type="predicted"/>